<feature type="region of interest" description="Disordered" evidence="1">
    <location>
        <begin position="1"/>
        <end position="29"/>
    </location>
</feature>
<evidence type="ECO:0000256" key="1">
    <source>
        <dbReference type="SAM" id="MobiDB-lite"/>
    </source>
</evidence>
<name>A0ABN8YYH8_RANTA</name>
<evidence type="ECO:0000313" key="3">
    <source>
        <dbReference type="Proteomes" id="UP001176941"/>
    </source>
</evidence>
<dbReference type="Proteomes" id="UP001176941">
    <property type="component" value="Chromosome 25"/>
</dbReference>
<gene>
    <name evidence="2" type="ORF">MRATA1EN1_LOCUS15167</name>
</gene>
<sequence length="86" mass="9106">MRAKTQSTGCTEGAREGGGGTRGRWRKRKCGAGPAPQAVAGAVVLARDCFSLVLLQNGCCLNVCRLRETLVRRVPAANHLMSHIGT</sequence>
<keyword evidence="3" id="KW-1185">Reference proteome</keyword>
<evidence type="ECO:0000313" key="2">
    <source>
        <dbReference type="EMBL" id="CAI9166205.1"/>
    </source>
</evidence>
<proteinExistence type="predicted"/>
<protein>
    <submittedName>
        <fullName evidence="2">Uncharacterized protein</fullName>
    </submittedName>
</protein>
<reference evidence="2" key="1">
    <citation type="submission" date="2023-04" db="EMBL/GenBank/DDBJ databases">
        <authorList>
            <consortium name="ELIXIR-Norway"/>
        </authorList>
    </citation>
    <scope>NUCLEOTIDE SEQUENCE [LARGE SCALE GENOMIC DNA]</scope>
</reference>
<dbReference type="EMBL" id="OX459961">
    <property type="protein sequence ID" value="CAI9166205.1"/>
    <property type="molecule type" value="Genomic_DNA"/>
</dbReference>
<organism evidence="2 3">
    <name type="scientific">Rangifer tarandus platyrhynchus</name>
    <name type="common">Svalbard reindeer</name>
    <dbReference type="NCBI Taxonomy" id="3082113"/>
    <lineage>
        <taxon>Eukaryota</taxon>
        <taxon>Metazoa</taxon>
        <taxon>Chordata</taxon>
        <taxon>Craniata</taxon>
        <taxon>Vertebrata</taxon>
        <taxon>Euteleostomi</taxon>
        <taxon>Mammalia</taxon>
        <taxon>Eutheria</taxon>
        <taxon>Laurasiatheria</taxon>
        <taxon>Artiodactyla</taxon>
        <taxon>Ruminantia</taxon>
        <taxon>Pecora</taxon>
        <taxon>Cervidae</taxon>
        <taxon>Odocoileinae</taxon>
        <taxon>Rangifer</taxon>
    </lineage>
</organism>
<accession>A0ABN8YYH8</accession>